<dbReference type="AlphaFoldDB" id="A0A316I031"/>
<dbReference type="Pfam" id="PF04245">
    <property type="entry name" value="NA37"/>
    <property type="match status" value="1"/>
</dbReference>
<keyword evidence="2" id="KW-1185">Reference proteome</keyword>
<evidence type="ECO:0000313" key="2">
    <source>
        <dbReference type="Proteomes" id="UP000245812"/>
    </source>
</evidence>
<name>A0A316I031_9GAMM</name>
<dbReference type="InterPro" id="IPR007358">
    <property type="entry name" value="Nucleoid_associated_NdpA"/>
</dbReference>
<proteinExistence type="predicted"/>
<accession>A0A316I031</accession>
<evidence type="ECO:0000313" key="1">
    <source>
        <dbReference type="EMBL" id="PWK85813.1"/>
    </source>
</evidence>
<sequence length="357" mass="39078">MPYGGEMVAVMEQSAEVSTQGSLDTSNLMVERLVVHRIHARLPDKTIPPASYGAALIALPDSGRDALQKRIVAALGSRSHGVEMSIEGTEAVDFFQLAAHAIHQQDSDLIATSRAVADRLTHAQGTTNAPAGMLAVVTGRIGSSPKRFLSVIKADIQDGFGTGDDAENVDLTYLQNLMLTPTQKFYKVGLLLELSAGLQQSPGEYDPSNYRAFLFDHLITATETKQAAAYFYLHFLGMDIQKSSKKLTKDFFEHTKAFVASSSLSDEEKLEMNPMICSVVNRLFFMSVLVGWRTLLSFDWYGSVGAGHRHFKRLVCGVSEGAPGAVFERLFIVMCLLGSPSISRPVKPHSDRLMPYE</sequence>
<reference evidence="1 2" key="1">
    <citation type="submission" date="2018-05" db="EMBL/GenBank/DDBJ databases">
        <title>Genomic Encyclopedia of Type Strains, Phase IV (KMG-IV): sequencing the most valuable type-strain genomes for metagenomic binning, comparative biology and taxonomic classification.</title>
        <authorList>
            <person name="Goeker M."/>
        </authorList>
    </citation>
    <scope>NUCLEOTIDE SEQUENCE [LARGE SCALE GENOMIC DNA]</scope>
    <source>
        <strain evidence="1 2">DSM 14263</strain>
    </source>
</reference>
<dbReference type="Proteomes" id="UP000245812">
    <property type="component" value="Unassembled WGS sequence"/>
</dbReference>
<comment type="caution">
    <text evidence="1">The sequence shown here is derived from an EMBL/GenBank/DDBJ whole genome shotgun (WGS) entry which is preliminary data.</text>
</comment>
<dbReference type="EMBL" id="QGHC01000008">
    <property type="protein sequence ID" value="PWK85813.1"/>
    <property type="molecule type" value="Genomic_DNA"/>
</dbReference>
<dbReference type="GO" id="GO:0009295">
    <property type="term" value="C:nucleoid"/>
    <property type="evidence" value="ECO:0007669"/>
    <property type="project" value="InterPro"/>
</dbReference>
<organism evidence="1 2">
    <name type="scientific">Fulvimonas soli</name>
    <dbReference type="NCBI Taxonomy" id="155197"/>
    <lineage>
        <taxon>Bacteria</taxon>
        <taxon>Pseudomonadati</taxon>
        <taxon>Pseudomonadota</taxon>
        <taxon>Gammaproteobacteria</taxon>
        <taxon>Lysobacterales</taxon>
        <taxon>Rhodanobacteraceae</taxon>
        <taxon>Fulvimonas</taxon>
    </lineage>
</organism>
<protein>
    <submittedName>
        <fullName evidence="1">Nucleoid associated protein NdpA</fullName>
    </submittedName>
</protein>
<gene>
    <name evidence="1" type="ORF">C7456_108109</name>
</gene>